<evidence type="ECO:0000256" key="2">
    <source>
        <dbReference type="ARBA" id="ARBA00022630"/>
    </source>
</evidence>
<dbReference type="PANTHER" id="PTHR47354:SF1">
    <property type="entry name" value="CARNITINE MONOOXYGENASE REDUCTASE SUBUNIT"/>
    <property type="match status" value="1"/>
</dbReference>
<dbReference type="RefSeq" id="WP_104004454.1">
    <property type="nucleotide sequence ID" value="NZ_FNVQ01000004.1"/>
</dbReference>
<dbReference type="GO" id="GO:0016491">
    <property type="term" value="F:oxidoreductase activity"/>
    <property type="evidence" value="ECO:0007669"/>
    <property type="project" value="UniProtKB-KW"/>
</dbReference>
<evidence type="ECO:0000313" key="12">
    <source>
        <dbReference type="Proteomes" id="UP000236745"/>
    </source>
</evidence>
<protein>
    <submittedName>
        <fullName evidence="11">Vanillate O-demethylase ferredoxin subunit</fullName>
    </submittedName>
</protein>
<sequence>MIDAKVTKKSCETADICLIELARPDGSALPAFSAGAHIDLHLGNGLIRQYSLCNHPNEDHRYEIAVLNDPESRGGSRFVHEGLNEGDSLQISEPRNLFPLEAKAERHLLIAGGIGITPILCMAERLDHQGGEFEMHYCTRTPETTAFVERIGKANFANRVEFHHSHTDNPSTMDTKAVMEAQTAGTHLYVCGPNGFMDHVLNTARECGWPEERLHREHFAAEAVSQEGDTAFEVQLASSGDIIEIPADRTVLDVLMEHDVDVPFSCEEGVCGTCAVRLLEGEPDHRDVFMTDAEHAANEEFAPCCSRAKSKRLVLDI</sequence>
<dbReference type="PROSITE" id="PS51384">
    <property type="entry name" value="FAD_FR"/>
    <property type="match status" value="1"/>
</dbReference>
<keyword evidence="6" id="KW-0560">Oxidoreductase</keyword>
<name>A0A1H6CSF7_9GAMM</name>
<dbReference type="InterPro" id="IPR050415">
    <property type="entry name" value="MRET"/>
</dbReference>
<keyword evidence="3" id="KW-0288">FMN</keyword>
<evidence type="ECO:0000256" key="7">
    <source>
        <dbReference type="ARBA" id="ARBA00023004"/>
    </source>
</evidence>
<dbReference type="Gene3D" id="3.10.20.30">
    <property type="match status" value="1"/>
</dbReference>
<comment type="cofactor">
    <cofactor evidence="1">
        <name>FMN</name>
        <dbReference type="ChEBI" id="CHEBI:58210"/>
    </cofactor>
</comment>
<gene>
    <name evidence="11" type="ORF">SAMN05444390_10448</name>
</gene>
<dbReference type="PROSITE" id="PS51085">
    <property type="entry name" value="2FE2S_FER_2"/>
    <property type="match status" value="1"/>
</dbReference>
<dbReference type="SUPFAM" id="SSF63380">
    <property type="entry name" value="Riboflavin synthase domain-like"/>
    <property type="match status" value="1"/>
</dbReference>
<dbReference type="GO" id="GO:0008168">
    <property type="term" value="F:methyltransferase activity"/>
    <property type="evidence" value="ECO:0007669"/>
    <property type="project" value="UniProtKB-KW"/>
</dbReference>
<dbReference type="Pfam" id="PF00111">
    <property type="entry name" value="Fer2"/>
    <property type="match status" value="1"/>
</dbReference>
<dbReference type="InterPro" id="IPR039261">
    <property type="entry name" value="FNR_nucleotide-bd"/>
</dbReference>
<keyword evidence="2" id="KW-0285">Flavoprotein</keyword>
<evidence type="ECO:0000256" key="6">
    <source>
        <dbReference type="ARBA" id="ARBA00023002"/>
    </source>
</evidence>
<dbReference type="InterPro" id="IPR036010">
    <property type="entry name" value="2Fe-2S_ferredoxin-like_sf"/>
</dbReference>
<dbReference type="Pfam" id="PF22290">
    <property type="entry name" value="DmmA-like_N"/>
    <property type="match status" value="1"/>
</dbReference>
<evidence type="ECO:0000313" key="11">
    <source>
        <dbReference type="EMBL" id="SEG75346.1"/>
    </source>
</evidence>
<dbReference type="Proteomes" id="UP000236745">
    <property type="component" value="Unassembled WGS sequence"/>
</dbReference>
<evidence type="ECO:0000256" key="5">
    <source>
        <dbReference type="ARBA" id="ARBA00022723"/>
    </source>
</evidence>
<dbReference type="InterPro" id="IPR017927">
    <property type="entry name" value="FAD-bd_FR_type"/>
</dbReference>
<dbReference type="InterPro" id="IPR012675">
    <property type="entry name" value="Beta-grasp_dom_sf"/>
</dbReference>
<proteinExistence type="predicted"/>
<feature type="domain" description="2Fe-2S ferredoxin-type" evidence="9">
    <location>
        <begin position="232"/>
        <end position="317"/>
    </location>
</feature>
<dbReference type="CDD" id="cd00207">
    <property type="entry name" value="fer2"/>
    <property type="match status" value="1"/>
</dbReference>
<dbReference type="InterPro" id="IPR017938">
    <property type="entry name" value="Riboflavin_synthase-like_b-brl"/>
</dbReference>
<evidence type="ECO:0000256" key="4">
    <source>
        <dbReference type="ARBA" id="ARBA00022714"/>
    </source>
</evidence>
<evidence type="ECO:0000259" key="9">
    <source>
        <dbReference type="PROSITE" id="PS51085"/>
    </source>
</evidence>
<dbReference type="PRINTS" id="PR00409">
    <property type="entry name" value="PHDIOXRDTASE"/>
</dbReference>
<keyword evidence="7" id="KW-0408">Iron</keyword>
<evidence type="ECO:0000256" key="1">
    <source>
        <dbReference type="ARBA" id="ARBA00001917"/>
    </source>
</evidence>
<keyword evidence="8" id="KW-0411">Iron-sulfur</keyword>
<dbReference type="AlphaFoldDB" id="A0A1H6CSF7"/>
<evidence type="ECO:0000259" key="10">
    <source>
        <dbReference type="PROSITE" id="PS51384"/>
    </source>
</evidence>
<evidence type="ECO:0000256" key="8">
    <source>
        <dbReference type="ARBA" id="ARBA00023014"/>
    </source>
</evidence>
<keyword evidence="4" id="KW-0001">2Fe-2S</keyword>
<dbReference type="InterPro" id="IPR001041">
    <property type="entry name" value="2Fe-2S_ferredoxin-type"/>
</dbReference>
<dbReference type="SUPFAM" id="SSF54292">
    <property type="entry name" value="2Fe-2S ferredoxin-like"/>
    <property type="match status" value="1"/>
</dbReference>
<keyword evidence="11" id="KW-0808">Transferase</keyword>
<dbReference type="InterPro" id="IPR006058">
    <property type="entry name" value="2Fe2S_fd_BS"/>
</dbReference>
<dbReference type="SUPFAM" id="SSF52343">
    <property type="entry name" value="Ferredoxin reductase-like, C-terminal NADP-linked domain"/>
    <property type="match status" value="1"/>
</dbReference>
<evidence type="ECO:0000256" key="3">
    <source>
        <dbReference type="ARBA" id="ARBA00022643"/>
    </source>
</evidence>
<dbReference type="GO" id="GO:0032259">
    <property type="term" value="P:methylation"/>
    <property type="evidence" value="ECO:0007669"/>
    <property type="project" value="UniProtKB-KW"/>
</dbReference>
<keyword evidence="5" id="KW-0479">Metal-binding</keyword>
<dbReference type="PANTHER" id="PTHR47354">
    <property type="entry name" value="NADH OXIDOREDUCTASE HCR"/>
    <property type="match status" value="1"/>
</dbReference>
<dbReference type="Gene3D" id="3.40.50.80">
    <property type="entry name" value="Nucleotide-binding domain of ferredoxin-NADP reductase (FNR) module"/>
    <property type="match status" value="1"/>
</dbReference>
<keyword evidence="11" id="KW-0489">Methyltransferase</keyword>
<dbReference type="GO" id="GO:0051537">
    <property type="term" value="F:2 iron, 2 sulfur cluster binding"/>
    <property type="evidence" value="ECO:0007669"/>
    <property type="project" value="UniProtKB-KW"/>
</dbReference>
<dbReference type="PROSITE" id="PS00197">
    <property type="entry name" value="2FE2S_FER_1"/>
    <property type="match status" value="1"/>
</dbReference>
<organism evidence="11 12">
    <name type="scientific">Marinobacterium lutimaris</name>
    <dbReference type="NCBI Taxonomy" id="568106"/>
    <lineage>
        <taxon>Bacteria</taxon>
        <taxon>Pseudomonadati</taxon>
        <taxon>Pseudomonadota</taxon>
        <taxon>Gammaproteobacteria</taxon>
        <taxon>Oceanospirillales</taxon>
        <taxon>Oceanospirillaceae</taxon>
        <taxon>Marinobacterium</taxon>
    </lineage>
</organism>
<dbReference type="Gene3D" id="2.40.30.10">
    <property type="entry name" value="Translation factors"/>
    <property type="match status" value="1"/>
</dbReference>
<feature type="domain" description="FAD-binding FR-type" evidence="10">
    <location>
        <begin position="1"/>
        <end position="101"/>
    </location>
</feature>
<dbReference type="CDD" id="cd06185">
    <property type="entry name" value="PDR_like"/>
    <property type="match status" value="1"/>
</dbReference>
<dbReference type="InterPro" id="IPR054582">
    <property type="entry name" value="DmmA-like_N"/>
</dbReference>
<dbReference type="GO" id="GO:0046872">
    <property type="term" value="F:metal ion binding"/>
    <property type="evidence" value="ECO:0007669"/>
    <property type="project" value="UniProtKB-KW"/>
</dbReference>
<dbReference type="OrthoDB" id="4258484at2"/>
<reference evidence="11 12" key="1">
    <citation type="submission" date="2016-10" db="EMBL/GenBank/DDBJ databases">
        <authorList>
            <person name="de Groot N.N."/>
        </authorList>
    </citation>
    <scope>NUCLEOTIDE SEQUENCE [LARGE SCALE GENOMIC DNA]</scope>
    <source>
        <strain evidence="11 12">DSM 22012</strain>
    </source>
</reference>
<accession>A0A1H6CSF7</accession>
<keyword evidence="12" id="KW-1185">Reference proteome</keyword>
<dbReference type="EMBL" id="FNVQ01000004">
    <property type="protein sequence ID" value="SEG75346.1"/>
    <property type="molecule type" value="Genomic_DNA"/>
</dbReference>